<evidence type="ECO:0000256" key="1">
    <source>
        <dbReference type="SAM" id="SignalP"/>
    </source>
</evidence>
<proteinExistence type="predicted"/>
<dbReference type="InterPro" id="IPR005534">
    <property type="entry name" value="Curli_assmbl/transp-comp_CsgG"/>
</dbReference>
<evidence type="ECO:0000259" key="2">
    <source>
        <dbReference type="Pfam" id="PF03781"/>
    </source>
</evidence>
<dbReference type="InterPro" id="IPR042095">
    <property type="entry name" value="SUMF_sf"/>
</dbReference>
<reference evidence="3" key="1">
    <citation type="submission" date="2020-07" db="EMBL/GenBank/DDBJ databases">
        <title>Huge and variable diversity of episymbiotic CPR bacteria and DPANN archaea in groundwater ecosystems.</title>
        <authorList>
            <person name="He C.Y."/>
            <person name="Keren R."/>
            <person name="Whittaker M."/>
            <person name="Farag I.F."/>
            <person name="Doudna J."/>
            <person name="Cate J.H.D."/>
            <person name="Banfield J.F."/>
        </authorList>
    </citation>
    <scope>NUCLEOTIDE SEQUENCE</scope>
    <source>
        <strain evidence="3">NC_groundwater_1520_Pr4_B-0.1um_53_5</strain>
    </source>
</reference>
<comment type="caution">
    <text evidence="3">The sequence shown here is derived from an EMBL/GenBank/DDBJ whole genome shotgun (WGS) entry which is preliminary data.</text>
</comment>
<dbReference type="PANTHER" id="PTHR23150:SF19">
    <property type="entry name" value="FORMYLGLYCINE-GENERATING ENZYME"/>
    <property type="match status" value="1"/>
</dbReference>
<feature type="signal peptide" evidence="1">
    <location>
        <begin position="1"/>
        <end position="19"/>
    </location>
</feature>
<dbReference type="PANTHER" id="PTHR23150">
    <property type="entry name" value="SULFATASE MODIFYING FACTOR 1, 2"/>
    <property type="match status" value="1"/>
</dbReference>
<dbReference type="SUPFAM" id="SSF56436">
    <property type="entry name" value="C-type lectin-like"/>
    <property type="match status" value="1"/>
</dbReference>
<accession>A0A933MJR2</accession>
<evidence type="ECO:0000313" key="3">
    <source>
        <dbReference type="EMBL" id="MBI4726919.1"/>
    </source>
</evidence>
<protein>
    <submittedName>
        <fullName evidence="3">SUMF1/EgtB/PvdO family nonheme iron enzyme</fullName>
    </submittedName>
</protein>
<feature type="chain" id="PRO_5037297180" evidence="1">
    <location>
        <begin position="20"/>
        <end position="409"/>
    </location>
</feature>
<dbReference type="GO" id="GO:0030288">
    <property type="term" value="C:outer membrane-bounded periplasmic space"/>
    <property type="evidence" value="ECO:0007669"/>
    <property type="project" value="InterPro"/>
</dbReference>
<feature type="domain" description="Sulfatase-modifying factor enzyme-like" evidence="2">
    <location>
        <begin position="190"/>
        <end position="403"/>
    </location>
</feature>
<dbReference type="Gene3D" id="3.40.50.10610">
    <property type="entry name" value="ABC-type transport auxiliary lipoprotein component"/>
    <property type="match status" value="1"/>
</dbReference>
<dbReference type="InterPro" id="IPR005532">
    <property type="entry name" value="SUMF_dom"/>
</dbReference>
<dbReference type="AlphaFoldDB" id="A0A933MJR2"/>
<organism evidence="3 4">
    <name type="scientific">candidate division TA06 bacterium</name>
    <dbReference type="NCBI Taxonomy" id="2250710"/>
    <lineage>
        <taxon>Bacteria</taxon>
        <taxon>Bacteria division TA06</taxon>
    </lineage>
</organism>
<dbReference type="EMBL" id="JACQXR010000089">
    <property type="protein sequence ID" value="MBI4726919.1"/>
    <property type="molecule type" value="Genomic_DNA"/>
</dbReference>
<dbReference type="Pfam" id="PF03783">
    <property type="entry name" value="CsgG"/>
    <property type="match status" value="1"/>
</dbReference>
<sequence length="409" mass="45270">MLSRLTRILLFMTLPAALAGKTTISIMDLNTTAGLSASEAVMFSDKLVNDLVTANVYQVVDRSKRDEILKEQGFQQSGACDQGACLVEAGQLLGVQKMVGGTIGKLGAVYSLQLRVIDVKTGAIDKAFSKSYAGDVSILLEAMREAACYFSGIPYQSGQPAGESGEGLVFLGVNPQGFNEYRNQKDGSVMVEIPAGPFSMGSNEGEPDETPVHTINLDHYYIGKYEITIGQFKKYWDATGKKMPKQFSGLENDSLPVINVEWEEAKSYCDWAGLKLPTEAQWEKAARGRDGREYPWGSRWYPERCNSKEKSDGYKWTAPVGSFAQGVSPYGCYDMAGNAWEWCSDWYDKNYYDKSAPNNPTGPASGSFRVMRGGSWSEDGYYCRSAMRFWYDAKELISNRLGFGFRPAK</sequence>
<gene>
    <name evidence="3" type="ORF">HY768_06810</name>
</gene>
<dbReference type="Proteomes" id="UP000736328">
    <property type="component" value="Unassembled WGS sequence"/>
</dbReference>
<dbReference type="GO" id="GO:0120147">
    <property type="term" value="F:formylglycine-generating oxidase activity"/>
    <property type="evidence" value="ECO:0007669"/>
    <property type="project" value="TreeGrafter"/>
</dbReference>
<dbReference type="Pfam" id="PF03781">
    <property type="entry name" value="FGE-sulfatase"/>
    <property type="match status" value="1"/>
</dbReference>
<dbReference type="Gene3D" id="3.90.1580.10">
    <property type="entry name" value="paralog of FGE (formylglycine-generating enzyme)"/>
    <property type="match status" value="1"/>
</dbReference>
<dbReference type="InterPro" id="IPR016187">
    <property type="entry name" value="CTDL_fold"/>
</dbReference>
<dbReference type="InterPro" id="IPR051043">
    <property type="entry name" value="Sulfatase_Mod_Factor_Kinase"/>
</dbReference>
<evidence type="ECO:0000313" key="4">
    <source>
        <dbReference type="Proteomes" id="UP000736328"/>
    </source>
</evidence>
<keyword evidence="1" id="KW-0732">Signal</keyword>
<name>A0A933MJR2_UNCT6</name>